<dbReference type="KEGG" id="mbe:MBM_07748"/>
<evidence type="ECO:0000256" key="7">
    <source>
        <dbReference type="ARBA" id="ARBA00023049"/>
    </source>
</evidence>
<keyword evidence="12" id="KW-1185">Reference proteome</keyword>
<keyword evidence="8" id="KW-0472">Membrane</keyword>
<dbReference type="Gene3D" id="1.10.1380.10">
    <property type="entry name" value="Neutral endopeptidase , domain2"/>
    <property type="match status" value="1"/>
</dbReference>
<dbReference type="GeneID" id="18763683"/>
<evidence type="ECO:0000259" key="9">
    <source>
        <dbReference type="Pfam" id="PF01431"/>
    </source>
</evidence>
<feature type="domain" description="Peptidase M13 C-terminal" evidence="9">
    <location>
        <begin position="594"/>
        <end position="792"/>
    </location>
</feature>
<protein>
    <submittedName>
        <fullName evidence="11">Peptidase family M13</fullName>
    </submittedName>
</protein>
<dbReference type="GO" id="GO:0046872">
    <property type="term" value="F:metal ion binding"/>
    <property type="evidence" value="ECO:0007669"/>
    <property type="project" value="UniProtKB-KW"/>
</dbReference>
<dbReference type="PRINTS" id="PR00786">
    <property type="entry name" value="NEPRILYSIN"/>
</dbReference>
<dbReference type="InterPro" id="IPR018497">
    <property type="entry name" value="Peptidase_M13_C"/>
</dbReference>
<dbReference type="PANTHER" id="PTHR11733">
    <property type="entry name" value="ZINC METALLOPROTEASE FAMILY M13 NEPRILYSIN-RELATED"/>
    <property type="match status" value="1"/>
</dbReference>
<evidence type="ECO:0000256" key="2">
    <source>
        <dbReference type="ARBA" id="ARBA00007357"/>
    </source>
</evidence>
<evidence type="ECO:0000256" key="6">
    <source>
        <dbReference type="ARBA" id="ARBA00022833"/>
    </source>
</evidence>
<evidence type="ECO:0000256" key="1">
    <source>
        <dbReference type="ARBA" id="ARBA00001947"/>
    </source>
</evidence>
<dbReference type="OrthoDB" id="6475849at2759"/>
<proteinExistence type="inferred from homology"/>
<dbReference type="Proteomes" id="UP000006753">
    <property type="component" value="Unassembled WGS sequence"/>
</dbReference>
<dbReference type="eggNOG" id="KOG3624">
    <property type="taxonomic scope" value="Eukaryota"/>
</dbReference>
<dbReference type="GO" id="GO:0005886">
    <property type="term" value="C:plasma membrane"/>
    <property type="evidence" value="ECO:0007669"/>
    <property type="project" value="TreeGrafter"/>
</dbReference>
<dbReference type="GO" id="GO:0016485">
    <property type="term" value="P:protein processing"/>
    <property type="evidence" value="ECO:0007669"/>
    <property type="project" value="TreeGrafter"/>
</dbReference>
<keyword evidence="6" id="KW-0862">Zinc</keyword>
<feature type="transmembrane region" description="Helical" evidence="8">
    <location>
        <begin position="39"/>
        <end position="62"/>
    </location>
</feature>
<keyword evidence="5" id="KW-0378">Hydrolase</keyword>
<dbReference type="PROSITE" id="PS51885">
    <property type="entry name" value="NEPRILYSIN"/>
    <property type="match status" value="1"/>
</dbReference>
<evidence type="ECO:0000256" key="3">
    <source>
        <dbReference type="ARBA" id="ARBA00022670"/>
    </source>
</evidence>
<comment type="similarity">
    <text evidence="2">Belongs to the peptidase M13 family.</text>
</comment>
<dbReference type="Pfam" id="PF05649">
    <property type="entry name" value="Peptidase_M13_N"/>
    <property type="match status" value="1"/>
</dbReference>
<keyword evidence="3" id="KW-0645">Protease</keyword>
<accession>K1WMJ4</accession>
<comment type="cofactor">
    <cofactor evidence="1">
        <name>Zn(2+)</name>
        <dbReference type="ChEBI" id="CHEBI:29105"/>
    </cofactor>
</comment>
<feature type="domain" description="Peptidase M13 N-terminal" evidence="10">
    <location>
        <begin position="99"/>
        <end position="532"/>
    </location>
</feature>
<sequence>MARGPDADERVPLLSNFNTNSKADDARPKKAARWLARHAVVIFMSLLLLAIIIVLCVFFGTYRSKKTPSKSSVCVTPACIHASSEILYNLSPDYKDIDPCDNFEDLVCGGWGDRHDLRPDQGDAFTGTIMQENSQMLLRHILEAPYPEESKHSSFSPAQLLTTLSSVDQQNFGKLKAAYDACMDEDTIKNVGPKPLQEILHQVADLYPSTESALRRRTPISAEDSKDLGTTMTYLTKLGIPALLSFGAGADDKNPDSVAVQASPPWKIGLPAKELYSDTAVIQKYEDVIAEVLAMLHPDHSHENVTLHAQLIKSSGYGKIASIGHSQEFAHEIVEFEKKLAAASPDAEDAVDVTKYYNPMSIKDADALTPQIHLAMIVKELEPADVKTNRIIVASPSYQKNLTKILSSSSKEVLQTYFMWKAIQAFSSMVESEALLPYTKFVNELQGKDADSTQDRWRTCVGHVDDGLGWILSRFFVEKAFSEKAKKLGDQIVSDIKETFIEKLRKTDWMDKSVIDLAIEKVHKIVQKIGYPTKSPEIMDPSALHTYYQTINITPTTFFQNALSMSRFQVAHEWSSLGKPVDRDEWGMTVPTVNAYYNPPGNEIVFPAGIMQFPVFDASIPQYVSYGAFGSVSGHELSHAFDSTGRHYDQNGNYTDWWTNNTVEGFETRAECFIDQYHKYTVPGPDERRLHVNGKLTLGENIADAGGITAAFGAWQKRRAETPNQDLPGLDFFSQEQLFFVSYANWWCGKSRKETAINRIYTDPHAPKWARILGTMANSRDFKDSFKCMDKKPTCELW</sequence>
<dbReference type="SUPFAM" id="SSF55486">
    <property type="entry name" value="Metalloproteases ('zincins'), catalytic domain"/>
    <property type="match status" value="1"/>
</dbReference>
<dbReference type="PANTHER" id="PTHR11733:SF167">
    <property type="entry name" value="FI17812P1-RELATED"/>
    <property type="match status" value="1"/>
</dbReference>
<keyword evidence="8" id="KW-0812">Transmembrane</keyword>
<dbReference type="InterPro" id="IPR024079">
    <property type="entry name" value="MetalloPept_cat_dom_sf"/>
</dbReference>
<dbReference type="CDD" id="cd08662">
    <property type="entry name" value="M13"/>
    <property type="match status" value="1"/>
</dbReference>
<dbReference type="OMA" id="FGWAQVW"/>
<evidence type="ECO:0000256" key="8">
    <source>
        <dbReference type="SAM" id="Phobius"/>
    </source>
</evidence>
<dbReference type="InterPro" id="IPR008753">
    <property type="entry name" value="Peptidase_M13_N"/>
</dbReference>
<dbReference type="HOGENOM" id="CLU_006187_4_3_1"/>
<name>K1WMJ4_MARBU</name>
<dbReference type="AlphaFoldDB" id="K1WMJ4"/>
<keyword evidence="4" id="KW-0479">Metal-binding</keyword>
<dbReference type="InterPro" id="IPR042089">
    <property type="entry name" value="Peptidase_M13_dom_2"/>
</dbReference>
<keyword evidence="7" id="KW-0482">Metalloprotease</keyword>
<evidence type="ECO:0000256" key="5">
    <source>
        <dbReference type="ARBA" id="ARBA00022801"/>
    </source>
</evidence>
<keyword evidence="8" id="KW-1133">Transmembrane helix</keyword>
<reference evidence="11 12" key="1">
    <citation type="journal article" date="2012" name="BMC Genomics">
        <title>Sequencing the genome of Marssonina brunnea reveals fungus-poplar co-evolution.</title>
        <authorList>
            <person name="Zhu S."/>
            <person name="Cao Y.-Z."/>
            <person name="Jiang C."/>
            <person name="Tan B.-Y."/>
            <person name="Wang Z."/>
            <person name="Feng S."/>
            <person name="Zhang L."/>
            <person name="Su X.-H."/>
            <person name="Brejova B."/>
            <person name="Vinar T."/>
            <person name="Xu M."/>
            <person name="Wang M.-X."/>
            <person name="Zhang S.-G."/>
            <person name="Huang M.-R."/>
            <person name="Wu R."/>
            <person name="Zhou Y."/>
        </authorList>
    </citation>
    <scope>NUCLEOTIDE SEQUENCE [LARGE SCALE GENOMIC DNA]</scope>
    <source>
        <strain evidence="11 12">MB_m1</strain>
    </source>
</reference>
<dbReference type="EMBL" id="JH921447">
    <property type="protein sequence ID" value="EKD14071.1"/>
    <property type="molecule type" value="Genomic_DNA"/>
</dbReference>
<gene>
    <name evidence="11" type="ORF">MBM_07748</name>
</gene>
<dbReference type="GO" id="GO:0004222">
    <property type="term" value="F:metalloendopeptidase activity"/>
    <property type="evidence" value="ECO:0007669"/>
    <property type="project" value="InterPro"/>
</dbReference>
<evidence type="ECO:0000259" key="10">
    <source>
        <dbReference type="Pfam" id="PF05649"/>
    </source>
</evidence>
<dbReference type="Pfam" id="PF01431">
    <property type="entry name" value="Peptidase_M13"/>
    <property type="match status" value="1"/>
</dbReference>
<dbReference type="InterPro" id="IPR000718">
    <property type="entry name" value="Peptidase_M13"/>
</dbReference>
<dbReference type="Gene3D" id="3.40.390.10">
    <property type="entry name" value="Collagenase (Catalytic Domain)"/>
    <property type="match status" value="1"/>
</dbReference>
<dbReference type="InParanoid" id="K1WMJ4"/>
<evidence type="ECO:0000256" key="4">
    <source>
        <dbReference type="ARBA" id="ARBA00022723"/>
    </source>
</evidence>
<evidence type="ECO:0000313" key="12">
    <source>
        <dbReference type="Proteomes" id="UP000006753"/>
    </source>
</evidence>
<organism evidence="11 12">
    <name type="scientific">Marssonina brunnea f. sp. multigermtubi (strain MB_m1)</name>
    <name type="common">Marssonina leaf spot fungus</name>
    <dbReference type="NCBI Taxonomy" id="1072389"/>
    <lineage>
        <taxon>Eukaryota</taxon>
        <taxon>Fungi</taxon>
        <taxon>Dikarya</taxon>
        <taxon>Ascomycota</taxon>
        <taxon>Pezizomycotina</taxon>
        <taxon>Leotiomycetes</taxon>
        <taxon>Helotiales</taxon>
        <taxon>Drepanopezizaceae</taxon>
        <taxon>Drepanopeziza</taxon>
    </lineage>
</organism>
<evidence type="ECO:0000313" key="11">
    <source>
        <dbReference type="EMBL" id="EKD14071.1"/>
    </source>
</evidence>